<keyword evidence="1" id="KW-0175">Coiled coil</keyword>
<evidence type="ECO:0000256" key="2">
    <source>
        <dbReference type="SAM" id="Phobius"/>
    </source>
</evidence>
<accession>A0A5Z6PAL4</accession>
<proteinExistence type="predicted"/>
<dbReference type="SUPFAM" id="SSF47598">
    <property type="entry name" value="Ribbon-helix-helix"/>
    <property type="match status" value="1"/>
</dbReference>
<keyword evidence="2" id="KW-0472">Membrane</keyword>
<dbReference type="EMBL" id="AAKNPZ010000065">
    <property type="protein sequence ID" value="ECT7284319.1"/>
    <property type="molecule type" value="Genomic_DNA"/>
</dbReference>
<organism evidence="3">
    <name type="scientific">Salmonella enterica subsp. enterica serovar Gaminara</name>
    <dbReference type="NCBI Taxonomy" id="913070"/>
    <lineage>
        <taxon>Bacteria</taxon>
        <taxon>Pseudomonadati</taxon>
        <taxon>Pseudomonadota</taxon>
        <taxon>Gammaproteobacteria</taxon>
        <taxon>Enterobacterales</taxon>
        <taxon>Enterobacteriaceae</taxon>
        <taxon>Salmonella</taxon>
    </lineage>
</organism>
<reference evidence="3" key="1">
    <citation type="submission" date="2018-07" db="EMBL/GenBank/DDBJ databases">
        <authorList>
            <consortium name="NARMS: The National Antimicrobial Resistance Monitoring System"/>
        </authorList>
    </citation>
    <scope>NUCLEOTIDE SEQUENCE</scope>
    <source>
        <strain evidence="3">CVM N42501</strain>
    </source>
</reference>
<gene>
    <name evidence="3" type="ORF">A9W71_26165</name>
</gene>
<dbReference type="InterPro" id="IPR010985">
    <property type="entry name" value="Ribbon_hlx_hlx"/>
</dbReference>
<evidence type="ECO:0000313" key="3">
    <source>
        <dbReference type="EMBL" id="ECT7284319.1"/>
    </source>
</evidence>
<feature type="coiled-coil region" evidence="1">
    <location>
        <begin position="40"/>
        <end position="67"/>
    </location>
</feature>
<evidence type="ECO:0000256" key="1">
    <source>
        <dbReference type="SAM" id="Coils"/>
    </source>
</evidence>
<keyword evidence="2" id="KW-1133">Transmembrane helix</keyword>
<dbReference type="AlphaFoldDB" id="A0A5Z6PAL4"/>
<sequence length="131" mass="14389">MSKTTTLSLRIDEELKQAISVRATASNKTITDYVRGVLSETHAETVKNHAKDELQALEEQANRFALLVEQHGRKYEKSAGEIARLGNEFNRCVESARDRLDKDSLLINALIGCSAGFVAGVASGILVLVFR</sequence>
<feature type="transmembrane region" description="Helical" evidence="2">
    <location>
        <begin position="105"/>
        <end position="130"/>
    </location>
</feature>
<dbReference type="GO" id="GO:0006355">
    <property type="term" value="P:regulation of DNA-templated transcription"/>
    <property type="evidence" value="ECO:0007669"/>
    <property type="project" value="InterPro"/>
</dbReference>
<keyword evidence="2" id="KW-0812">Transmembrane</keyword>
<protein>
    <submittedName>
        <fullName evidence="3">Uncharacterized protein</fullName>
    </submittedName>
</protein>
<comment type="caution">
    <text evidence="3">The sequence shown here is derived from an EMBL/GenBank/DDBJ whole genome shotgun (WGS) entry which is preliminary data.</text>
</comment>
<name>A0A5Z6PAL4_SALET</name>